<sequence>MGLRNDIVTRLFLGTWQDVSSDLSYDAGLNIQRGRRSEDSIAPPQESDFELFNADGRYTERNPLSPWYTHLGHNNPHETSLRLARDTGSTVVSNGWGTTEAHPDGAWATYSWTNSGGANSDYAKTGSALTHTIGTANSGRRSELLAFDQREVDVTYSLTLGFTDVQVGALATDFLFRAQDSSTYYMTRLLINTDETVYLALYDGSGNPIRNLIIVDGITHTAGQALHIRVQADGSTFRCKLWKGADRATSEPYGWDIDITDDTGFNTALLDASGYIAVQSVVGAGNTNVPVTFSYNDIDIRLPLAFDYISEWPQNRDETGEHQTVAVTGAGVRRRLIQEKKTTINAVRTFLRQHNRSTTQGIRHYWPLEDSGGVAAAEPEVGTVPLYLTTGQDTSQSFGKGTLASWLGPACKMFGLDSLDTLDKLSLPGFVAADGWMVDHVRKGAWSSDYALRVRYGNNDITVTFEHAIDEIDVNDPSGSTIVTYVPPFDGGLHHIRLTAQQVGGNITWVVYVDGTGVLSNTYAGTLTRLREVSIDDLAAHTNDFSVGHVCVYDAAFSDSFGNNAWDAVFGFAGETALNRMERVCGDYDVQLAWIGDQDATATMGPQQIAPLMSVLEDCEKADDGLLYEQRSAASLVYRSLNSMLGRDSRCTISMSAKEISPPWQPTRDDRLVVNKVVAKRDDGGEYTYELTSGRMSTAAPEDGGVGSYEKKVELNVDLDSALSDQASWRVARGTVDEYRYPSVVVDLHRTEIWQDNPELYRRLIELDVGDQITLEGMDTSFVFGPTPQLVIGYTRVLDQFRHTLTIVFAPAAPFRSGVLDDDEAWLDAETTVLNADMATASDTTFKVRSSSETWTTSVGSGVPILVGGEEMLATAIGSSNPTFVSVGTATHGDNASVTPGTPASSQVGDVMLILAAIRNPSGTANPNPPAGYEIVQDGANVRLFGKEVASNGEAPPQITFTGGAAGDTTSAQACVLRGVSLTAYDTEFQINSSAQNIACTPPLTPYAAKTLVVQWGWKQDDWTSVATLTGMTEIGEPSSTTGNDQGVVWDYQVCDGLTTGPTGSSFTVTGGASAVSRAGAVAFHATQAFTVTRATNGCAGLVHAAGTPVNVARPLIVGLS</sequence>
<evidence type="ECO:0000313" key="2">
    <source>
        <dbReference type="Proteomes" id="UP000605568"/>
    </source>
</evidence>
<protein>
    <recommendedName>
        <fullName evidence="3">Tip attachment protein J domain-containing protein</fullName>
    </recommendedName>
</protein>
<accession>A0ABQ3MQD8</accession>
<dbReference type="EMBL" id="BNAR01000018">
    <property type="protein sequence ID" value="GHH57707.1"/>
    <property type="molecule type" value="Genomic_DNA"/>
</dbReference>
<gene>
    <name evidence="1" type="ORF">GCM10017774_77720</name>
</gene>
<name>A0ABQ3MQD8_9PSEU</name>
<dbReference type="Proteomes" id="UP000605568">
    <property type="component" value="Unassembled WGS sequence"/>
</dbReference>
<keyword evidence="2" id="KW-1185">Reference proteome</keyword>
<evidence type="ECO:0000313" key="1">
    <source>
        <dbReference type="EMBL" id="GHH57707.1"/>
    </source>
</evidence>
<evidence type="ECO:0008006" key="3">
    <source>
        <dbReference type="Google" id="ProtNLM"/>
    </source>
</evidence>
<dbReference type="RefSeq" id="WP_191304409.1">
    <property type="nucleotide sequence ID" value="NZ_BNAR01000018.1"/>
</dbReference>
<reference evidence="2" key="1">
    <citation type="journal article" date="2019" name="Int. J. Syst. Evol. Microbiol.">
        <title>The Global Catalogue of Microorganisms (GCM) 10K type strain sequencing project: providing services to taxonomists for standard genome sequencing and annotation.</title>
        <authorList>
            <consortium name="The Broad Institute Genomics Platform"/>
            <consortium name="The Broad Institute Genome Sequencing Center for Infectious Disease"/>
            <person name="Wu L."/>
            <person name="Ma J."/>
        </authorList>
    </citation>
    <scope>NUCLEOTIDE SEQUENCE [LARGE SCALE GENOMIC DNA]</scope>
    <source>
        <strain evidence="2">CGMCC 4.7367</strain>
    </source>
</reference>
<organism evidence="1 2">
    <name type="scientific">Lentzea cavernae</name>
    <dbReference type="NCBI Taxonomy" id="2020703"/>
    <lineage>
        <taxon>Bacteria</taxon>
        <taxon>Bacillati</taxon>
        <taxon>Actinomycetota</taxon>
        <taxon>Actinomycetes</taxon>
        <taxon>Pseudonocardiales</taxon>
        <taxon>Pseudonocardiaceae</taxon>
        <taxon>Lentzea</taxon>
    </lineage>
</organism>
<proteinExistence type="predicted"/>
<comment type="caution">
    <text evidence="1">The sequence shown here is derived from an EMBL/GenBank/DDBJ whole genome shotgun (WGS) entry which is preliminary data.</text>
</comment>